<dbReference type="Proteomes" id="UP000176770">
    <property type="component" value="Unassembled WGS sequence"/>
</dbReference>
<keyword evidence="2 4" id="KW-0689">Ribosomal protein</keyword>
<dbReference type="Gene3D" id="3.30.1390.10">
    <property type="match status" value="1"/>
</dbReference>
<feature type="domain" description="Large ribosomal subunit protein bL12 C-terminal" evidence="5">
    <location>
        <begin position="64"/>
        <end position="129"/>
    </location>
</feature>
<reference evidence="7 8" key="1">
    <citation type="journal article" date="2016" name="Nat. Commun.">
        <title>Thousands of microbial genomes shed light on interconnected biogeochemical processes in an aquifer system.</title>
        <authorList>
            <person name="Anantharaman K."/>
            <person name="Brown C.T."/>
            <person name="Hug L.A."/>
            <person name="Sharon I."/>
            <person name="Castelle C.J."/>
            <person name="Probst A.J."/>
            <person name="Thomas B.C."/>
            <person name="Singh A."/>
            <person name="Wilkins M.J."/>
            <person name="Karaoz U."/>
            <person name="Brodie E.L."/>
            <person name="Williams K.H."/>
            <person name="Hubbard S.S."/>
            <person name="Banfield J.F."/>
        </authorList>
    </citation>
    <scope>NUCLEOTIDE SEQUENCE [LARGE SCALE GENOMIC DNA]</scope>
</reference>
<dbReference type="InterPro" id="IPR000206">
    <property type="entry name" value="Ribosomal_bL12"/>
</dbReference>
<dbReference type="SUPFAM" id="SSF54736">
    <property type="entry name" value="ClpS-like"/>
    <property type="match status" value="1"/>
</dbReference>
<evidence type="ECO:0000256" key="2">
    <source>
        <dbReference type="ARBA" id="ARBA00022980"/>
    </source>
</evidence>
<dbReference type="Gene3D" id="1.20.5.710">
    <property type="entry name" value="Single helix bin"/>
    <property type="match status" value="1"/>
</dbReference>
<evidence type="ECO:0000259" key="5">
    <source>
        <dbReference type="Pfam" id="PF00542"/>
    </source>
</evidence>
<dbReference type="SUPFAM" id="SSF48300">
    <property type="entry name" value="Ribosomal protein L7/12, oligomerisation (N-terminal) domain"/>
    <property type="match status" value="1"/>
</dbReference>
<comment type="function">
    <text evidence="4">Forms part of the ribosomal stalk which helps the ribosome interact with GTP-bound translation factors. Is thus essential for accurate translation.</text>
</comment>
<gene>
    <name evidence="4" type="primary">rplL</name>
    <name evidence="7" type="ORF">A3F94_01335</name>
</gene>
<comment type="caution">
    <text evidence="7">The sequence shown here is derived from an EMBL/GenBank/DDBJ whole genome shotgun (WGS) entry which is preliminary data.</text>
</comment>
<dbReference type="FunFam" id="3.30.1390.10:FF:000001">
    <property type="entry name" value="50S ribosomal protein L7/L12"/>
    <property type="match status" value="1"/>
</dbReference>
<dbReference type="NCBIfam" id="TIGR00855">
    <property type="entry name" value="L12"/>
    <property type="match status" value="1"/>
</dbReference>
<name>A0A1G2HHT8_9BACT</name>
<dbReference type="HAMAP" id="MF_00368">
    <property type="entry name" value="Ribosomal_bL12"/>
    <property type="match status" value="1"/>
</dbReference>
<dbReference type="CDD" id="cd00387">
    <property type="entry name" value="Ribosomal_L7_L12"/>
    <property type="match status" value="1"/>
</dbReference>
<dbReference type="GO" id="GO:0022625">
    <property type="term" value="C:cytosolic large ribosomal subunit"/>
    <property type="evidence" value="ECO:0007669"/>
    <property type="project" value="TreeGrafter"/>
</dbReference>
<dbReference type="GO" id="GO:0003735">
    <property type="term" value="F:structural constituent of ribosome"/>
    <property type="evidence" value="ECO:0007669"/>
    <property type="project" value="InterPro"/>
</dbReference>
<protein>
    <recommendedName>
        <fullName evidence="4">Large ribosomal subunit protein bL12</fullName>
    </recommendedName>
</protein>
<dbReference type="AlphaFoldDB" id="A0A1G2HHT8"/>
<comment type="similarity">
    <text evidence="1 4">Belongs to the bacterial ribosomal protein bL12 family.</text>
</comment>
<dbReference type="STRING" id="1802165.A3F94_01335"/>
<evidence type="ECO:0000256" key="3">
    <source>
        <dbReference type="ARBA" id="ARBA00023274"/>
    </source>
</evidence>
<feature type="domain" description="Large ribosomal subunit protein bL12 oligomerization" evidence="6">
    <location>
        <begin position="8"/>
        <end position="53"/>
    </location>
</feature>
<dbReference type="InterPro" id="IPR013823">
    <property type="entry name" value="Ribosomal_bL12_C"/>
</dbReference>
<evidence type="ECO:0000313" key="8">
    <source>
        <dbReference type="Proteomes" id="UP000176770"/>
    </source>
</evidence>
<dbReference type="Pfam" id="PF16320">
    <property type="entry name" value="Ribosomal_L12_N"/>
    <property type="match status" value="1"/>
</dbReference>
<dbReference type="Pfam" id="PF00542">
    <property type="entry name" value="Ribosomal_L12"/>
    <property type="match status" value="1"/>
</dbReference>
<dbReference type="GO" id="GO:0003729">
    <property type="term" value="F:mRNA binding"/>
    <property type="evidence" value="ECO:0007669"/>
    <property type="project" value="TreeGrafter"/>
</dbReference>
<proteinExistence type="inferred from homology"/>
<evidence type="ECO:0000259" key="6">
    <source>
        <dbReference type="Pfam" id="PF16320"/>
    </source>
</evidence>
<dbReference type="GO" id="GO:0006412">
    <property type="term" value="P:translation"/>
    <property type="evidence" value="ECO:0007669"/>
    <property type="project" value="UniProtKB-UniRule"/>
</dbReference>
<comment type="subunit">
    <text evidence="4">Homodimer. Part of the ribosomal stalk of the 50S ribosomal subunit. Forms a multimeric L10(L12)X complex, where L10 forms an elongated spine to which 2 to 4 L12 dimers bind in a sequential fashion. Binds GTP-bound translation factors.</text>
</comment>
<dbReference type="PANTHER" id="PTHR45987">
    <property type="entry name" value="39S RIBOSOMAL PROTEIN L12"/>
    <property type="match status" value="1"/>
</dbReference>
<dbReference type="InterPro" id="IPR008932">
    <property type="entry name" value="Ribosomal_bL12_oligo"/>
</dbReference>
<evidence type="ECO:0000256" key="4">
    <source>
        <dbReference type="HAMAP-Rule" id="MF_00368"/>
    </source>
</evidence>
<evidence type="ECO:0000256" key="1">
    <source>
        <dbReference type="ARBA" id="ARBA00007197"/>
    </source>
</evidence>
<accession>A0A1G2HHT8</accession>
<dbReference type="InterPro" id="IPR014719">
    <property type="entry name" value="Ribosomal_bL12_C/ClpS-like"/>
</dbReference>
<dbReference type="EMBL" id="MHOK01000016">
    <property type="protein sequence ID" value="OGZ61811.1"/>
    <property type="molecule type" value="Genomic_DNA"/>
</dbReference>
<keyword evidence="3 4" id="KW-0687">Ribonucleoprotein</keyword>
<organism evidence="7 8">
    <name type="scientific">Candidatus Spechtbacteria bacterium RIFCSPLOWO2_12_FULL_38_22</name>
    <dbReference type="NCBI Taxonomy" id="1802165"/>
    <lineage>
        <taxon>Bacteria</taxon>
        <taxon>Candidatus Spechtiibacteriota</taxon>
    </lineage>
</organism>
<dbReference type="PANTHER" id="PTHR45987:SF4">
    <property type="entry name" value="LARGE RIBOSOMAL SUBUNIT PROTEIN BL12M"/>
    <property type="match status" value="1"/>
</dbReference>
<dbReference type="InterPro" id="IPR036235">
    <property type="entry name" value="Ribosomal_bL12_oligo_N_sf"/>
</dbReference>
<evidence type="ECO:0000313" key="7">
    <source>
        <dbReference type="EMBL" id="OGZ61811.1"/>
    </source>
</evidence>
<sequence>MEVPKEFKDLVEKIEKMSVLELSELVKVLEKKFGVSSQAPMMMVAGAPGAGAGADADEGSSLVNVELTDGGSNKIGVIKALREVTELGLKDAKDLVDGAPAMVKEKVAKEEAEVMKKKLEEAGAKVTFK</sequence>